<dbReference type="SUPFAM" id="SSF111369">
    <property type="entry name" value="HlyD-like secretion proteins"/>
    <property type="match status" value="2"/>
</dbReference>
<evidence type="ECO:0000256" key="4">
    <source>
        <dbReference type="ARBA" id="ARBA00022989"/>
    </source>
</evidence>
<dbReference type="PANTHER" id="PTHR30386:SF26">
    <property type="entry name" value="TRANSPORT PROTEIN COMB"/>
    <property type="match status" value="1"/>
</dbReference>
<reference evidence="10 11" key="1">
    <citation type="submission" date="2018-02" db="EMBL/GenBank/DDBJ databases">
        <title>Subsurface microbial communities from deep shales in Ohio and West Virginia, USA.</title>
        <authorList>
            <person name="Wrighton K."/>
        </authorList>
    </citation>
    <scope>NUCLEOTIDE SEQUENCE [LARGE SCALE GENOMIC DNA]</scope>
    <source>
        <strain evidence="10 11">OWC-DMM</strain>
    </source>
</reference>
<keyword evidence="6" id="KW-0175">Coiled coil</keyword>
<proteinExistence type="inferred from homology"/>
<evidence type="ECO:0000313" key="11">
    <source>
        <dbReference type="Proteomes" id="UP000240010"/>
    </source>
</evidence>
<evidence type="ECO:0000256" key="7">
    <source>
        <dbReference type="SAM" id="Phobius"/>
    </source>
</evidence>
<feature type="domain" description="p-hydroxybenzoic acid efflux pump subunit AaeA-like beta-barrel" evidence="9">
    <location>
        <begin position="275"/>
        <end position="370"/>
    </location>
</feature>
<comment type="subcellular location">
    <subcellularLocation>
        <location evidence="1">Membrane</location>
        <topology evidence="1">Single-pass membrane protein</topology>
    </subcellularLocation>
</comment>
<keyword evidence="3 7" id="KW-0812">Transmembrane</keyword>
<dbReference type="EMBL" id="PTIZ01000008">
    <property type="protein sequence ID" value="PPK74660.1"/>
    <property type="molecule type" value="Genomic_DNA"/>
</dbReference>
<evidence type="ECO:0000313" key="10">
    <source>
        <dbReference type="EMBL" id="PPK74660.1"/>
    </source>
</evidence>
<evidence type="ECO:0000259" key="8">
    <source>
        <dbReference type="Pfam" id="PF25917"/>
    </source>
</evidence>
<dbReference type="GO" id="GO:0016020">
    <property type="term" value="C:membrane"/>
    <property type="evidence" value="ECO:0007669"/>
    <property type="project" value="UniProtKB-SubCell"/>
</dbReference>
<keyword evidence="4 7" id="KW-1133">Transmembrane helix</keyword>
<dbReference type="Gene3D" id="2.40.50.100">
    <property type="match status" value="1"/>
</dbReference>
<evidence type="ECO:0000259" key="9">
    <source>
        <dbReference type="Pfam" id="PF25963"/>
    </source>
</evidence>
<accession>A0A2S6HB40</accession>
<sequence>MENSQTDNHAINFKRRMMLGRIIGTLIVLGALVTGALVWHINYQHPRTNDAMVRANIVGIAPEVSGRIVELHVEDNQYVKQGDLLYVIDPRPYQAKLAQAKAELLVAEKEVDSRRASSGSAELAIERLEHQRAAAEAEVNRIEAEDEYLHSYVERLEPLAEKQYVTADQLKQAKSKYAASRAELADAHAKELSARSAIDEAKSDSRRAVSLIAQVGNVNARIEAAKAVVAAAELDVEYCSVRAPFDAYVTNLNTREGEYAKTGTQMFALVDDRHWYAIANFKETYLQSIRPGQEADVFLIGYPGKRYRGVVTGIGWANYPDNIKQQGVLPEVQRTLNWVILASRFPVRIEIHERDPEHPLRMGMTAFVTVLDRPAEIPGLSPATEEGESKARIPQ</sequence>
<comment type="similarity">
    <text evidence="2">Belongs to the membrane fusion protein (MFP) (TC 8.A.1) family.</text>
</comment>
<organism evidence="10 11">
    <name type="scientific">Methylobacter tundripaludum</name>
    <dbReference type="NCBI Taxonomy" id="173365"/>
    <lineage>
        <taxon>Bacteria</taxon>
        <taxon>Pseudomonadati</taxon>
        <taxon>Pseudomonadota</taxon>
        <taxon>Gammaproteobacteria</taxon>
        <taxon>Methylococcales</taxon>
        <taxon>Methylococcaceae</taxon>
        <taxon>Methylobacter</taxon>
    </lineage>
</organism>
<keyword evidence="5 7" id="KW-0472">Membrane</keyword>
<name>A0A2S6HB40_9GAMM</name>
<gene>
    <name evidence="10" type="ORF">B0F87_108134</name>
</gene>
<comment type="caution">
    <text evidence="10">The sequence shown here is derived from an EMBL/GenBank/DDBJ whole genome shotgun (WGS) entry which is preliminary data.</text>
</comment>
<evidence type="ECO:0000256" key="3">
    <source>
        <dbReference type="ARBA" id="ARBA00022692"/>
    </source>
</evidence>
<dbReference type="Gene3D" id="2.40.30.170">
    <property type="match status" value="1"/>
</dbReference>
<dbReference type="Proteomes" id="UP000240010">
    <property type="component" value="Unassembled WGS sequence"/>
</dbReference>
<dbReference type="InterPro" id="IPR050739">
    <property type="entry name" value="MFP"/>
</dbReference>
<dbReference type="Pfam" id="PF25917">
    <property type="entry name" value="BSH_RND"/>
    <property type="match status" value="1"/>
</dbReference>
<dbReference type="InterPro" id="IPR058625">
    <property type="entry name" value="MdtA-like_BSH"/>
</dbReference>
<feature type="coiled-coil region" evidence="6">
    <location>
        <begin position="118"/>
        <end position="190"/>
    </location>
</feature>
<feature type="domain" description="Multidrug resistance protein MdtA-like barrel-sandwich hybrid" evidence="8">
    <location>
        <begin position="56"/>
        <end position="271"/>
    </location>
</feature>
<evidence type="ECO:0000256" key="1">
    <source>
        <dbReference type="ARBA" id="ARBA00004167"/>
    </source>
</evidence>
<feature type="transmembrane region" description="Helical" evidence="7">
    <location>
        <begin position="21"/>
        <end position="41"/>
    </location>
</feature>
<dbReference type="AlphaFoldDB" id="A0A2S6HB40"/>
<protein>
    <submittedName>
        <fullName evidence="10">Multidrug efflux system membrane fusion protein</fullName>
    </submittedName>
</protein>
<evidence type="ECO:0000256" key="2">
    <source>
        <dbReference type="ARBA" id="ARBA00009477"/>
    </source>
</evidence>
<dbReference type="PANTHER" id="PTHR30386">
    <property type="entry name" value="MEMBRANE FUSION SUBUNIT OF EMRAB-TOLC MULTIDRUG EFFLUX PUMP"/>
    <property type="match status" value="1"/>
</dbReference>
<dbReference type="InterPro" id="IPR058634">
    <property type="entry name" value="AaeA-lik-b-barrel"/>
</dbReference>
<evidence type="ECO:0000256" key="5">
    <source>
        <dbReference type="ARBA" id="ARBA00023136"/>
    </source>
</evidence>
<dbReference type="Gene3D" id="1.10.287.470">
    <property type="entry name" value="Helix hairpin bin"/>
    <property type="match status" value="1"/>
</dbReference>
<evidence type="ECO:0000256" key="6">
    <source>
        <dbReference type="SAM" id="Coils"/>
    </source>
</evidence>
<dbReference type="Pfam" id="PF25963">
    <property type="entry name" value="Beta-barrel_AAEA"/>
    <property type="match status" value="1"/>
</dbReference>
<dbReference type="RefSeq" id="WP_104429702.1">
    <property type="nucleotide sequence ID" value="NZ_PTIZ01000008.1"/>
</dbReference>